<accession>A0A8J7S253</accession>
<gene>
    <name evidence="2" type="ORF">KAJ83_17785</name>
</gene>
<comment type="caution">
    <text evidence="2">The sequence shown here is derived from an EMBL/GenBank/DDBJ whole genome shotgun (WGS) entry which is preliminary data.</text>
</comment>
<dbReference type="RefSeq" id="WP_210683466.1">
    <property type="nucleotide sequence ID" value="NZ_JAGMWN010000012.1"/>
</dbReference>
<feature type="chain" id="PRO_5035228149" description="Lipoprotein" evidence="1">
    <location>
        <begin position="19"/>
        <end position="499"/>
    </location>
</feature>
<reference evidence="2" key="1">
    <citation type="submission" date="2021-04" db="EMBL/GenBank/DDBJ databases">
        <authorList>
            <person name="Zhang D.-C."/>
        </authorList>
    </citation>
    <scope>NUCLEOTIDE SEQUENCE</scope>
    <source>
        <strain evidence="2">CGMCC 1.15697</strain>
    </source>
</reference>
<organism evidence="2 3">
    <name type="scientific">Marivibrio halodurans</name>
    <dbReference type="NCBI Taxonomy" id="2039722"/>
    <lineage>
        <taxon>Bacteria</taxon>
        <taxon>Pseudomonadati</taxon>
        <taxon>Pseudomonadota</taxon>
        <taxon>Alphaproteobacteria</taxon>
        <taxon>Rhodospirillales</taxon>
        <taxon>Rhodospirillaceae</taxon>
        <taxon>Marivibrio</taxon>
    </lineage>
</organism>
<evidence type="ECO:0000256" key="1">
    <source>
        <dbReference type="SAM" id="SignalP"/>
    </source>
</evidence>
<evidence type="ECO:0008006" key="4">
    <source>
        <dbReference type="Google" id="ProtNLM"/>
    </source>
</evidence>
<protein>
    <recommendedName>
        <fullName evidence="4">Lipoprotein</fullName>
    </recommendedName>
</protein>
<dbReference type="Proteomes" id="UP000672602">
    <property type="component" value="Unassembled WGS sequence"/>
</dbReference>
<sequence length="499" mass="52734">MIRGSFATVVRNSAPALAAALLLAACSGPFVTSREFDADVYDDPEKRAEIAEIEKLDLTIRQSGALARKMEALYLAQVRDDVAEQRAAQTGILGLIAAAAGLIAYDAHNDYLIGAGLAGGLFYAAQSSQPIGIRRMFYEKAMEGFACVAERADTLGADTAIHTFQQTHANLQRASERLLILWPKVETALSRIPAPPGETAANGTAESGTDDKACTIKGVKDIRERIGEDAKDYLRKTGEARRQHGEALTKLNELAATLSGTTWAIQRQTTLALAKAEPDFVAYIAGIQNSFGTGFTNISGLNAPVTAKASGIEGIPLFTEQEKGTNNEAAGNATLKDIREKCEDAPATSKALDKAIALAKSLTPIYSEIDENLLRLTALGDVTLRPTDISTDDIAACKASIGDTGAIAGLTASPDVLRIEASEPKKTANLVLEGGTPPYSLVPTDTAAIEAELKPLTTTKSLVTVTRKGNAPTEANKSVDLLLIDGRGMSIRVPVTLVK</sequence>
<dbReference type="EMBL" id="JAGMWN010000012">
    <property type="protein sequence ID" value="MBP5858875.1"/>
    <property type="molecule type" value="Genomic_DNA"/>
</dbReference>
<keyword evidence="3" id="KW-1185">Reference proteome</keyword>
<dbReference type="AlphaFoldDB" id="A0A8J7S253"/>
<evidence type="ECO:0000313" key="3">
    <source>
        <dbReference type="Proteomes" id="UP000672602"/>
    </source>
</evidence>
<feature type="signal peptide" evidence="1">
    <location>
        <begin position="1"/>
        <end position="18"/>
    </location>
</feature>
<name>A0A8J7S253_9PROT</name>
<evidence type="ECO:0000313" key="2">
    <source>
        <dbReference type="EMBL" id="MBP5858875.1"/>
    </source>
</evidence>
<keyword evidence="1" id="KW-0732">Signal</keyword>
<proteinExistence type="predicted"/>
<dbReference type="PROSITE" id="PS51257">
    <property type="entry name" value="PROKAR_LIPOPROTEIN"/>
    <property type="match status" value="1"/>
</dbReference>